<dbReference type="Pfam" id="PF00561">
    <property type="entry name" value="Abhydrolase_1"/>
    <property type="match status" value="1"/>
</dbReference>
<dbReference type="PANTHER" id="PTHR46197:SF3">
    <property type="entry name" value="AB HYDROLASE-1 DOMAIN-CONTAINING PROTEIN"/>
    <property type="match status" value="1"/>
</dbReference>
<dbReference type="GO" id="GO:0005737">
    <property type="term" value="C:cytoplasm"/>
    <property type="evidence" value="ECO:0007669"/>
    <property type="project" value="UniProtKB-SubCell"/>
</dbReference>
<dbReference type="EMBL" id="VSSQ01050328">
    <property type="protein sequence ID" value="MPN04415.1"/>
    <property type="molecule type" value="Genomic_DNA"/>
</dbReference>
<dbReference type="PANTHER" id="PTHR46197">
    <property type="entry name" value="PROTEIN ABHD14B-LIKE"/>
    <property type="match status" value="1"/>
</dbReference>
<evidence type="ECO:0000256" key="3">
    <source>
        <dbReference type="ARBA" id="ARBA00037942"/>
    </source>
</evidence>
<evidence type="ECO:0000256" key="2">
    <source>
        <dbReference type="ARBA" id="ARBA00022490"/>
    </source>
</evidence>
<feature type="domain" description="AB hydrolase-1" evidence="4">
    <location>
        <begin position="29"/>
        <end position="126"/>
    </location>
</feature>
<evidence type="ECO:0000256" key="1">
    <source>
        <dbReference type="ARBA" id="ARBA00004496"/>
    </source>
</evidence>
<dbReference type="GO" id="GO:0016787">
    <property type="term" value="F:hydrolase activity"/>
    <property type="evidence" value="ECO:0007669"/>
    <property type="project" value="UniProtKB-KW"/>
</dbReference>
<dbReference type="Gene3D" id="3.40.50.1820">
    <property type="entry name" value="alpha/beta hydrolase"/>
    <property type="match status" value="1"/>
</dbReference>
<comment type="subcellular location">
    <subcellularLocation>
        <location evidence="1">Cytoplasm</location>
    </subcellularLocation>
</comment>
<comment type="caution">
    <text evidence="6">The sequence shown here is derived from an EMBL/GenBank/DDBJ whole genome shotgun (WGS) entry which is preliminary data.</text>
</comment>
<dbReference type="EC" id="3.7.1.14" evidence="6"/>
<keyword evidence="2" id="KW-0963">Cytoplasm</keyword>
<feature type="domain" description="Peptidase S33 tripeptidyl aminopeptidase-like C-terminal" evidence="5">
    <location>
        <begin position="131"/>
        <end position="202"/>
    </location>
</feature>
<gene>
    <name evidence="6" type="primary">mhpC_5</name>
    <name evidence="6" type="ORF">SDC9_151653</name>
</gene>
<protein>
    <submittedName>
        <fullName evidence="6">2-hydroxy-6-oxononadienedioate/2-hydroxy-6-oxononatrienedioate hydrolase</fullName>
        <ecNumber evidence="6">3.7.1.14</ecNumber>
    </submittedName>
</protein>
<reference evidence="6" key="1">
    <citation type="submission" date="2019-08" db="EMBL/GenBank/DDBJ databases">
        <authorList>
            <person name="Kucharzyk K."/>
            <person name="Murdoch R.W."/>
            <person name="Higgins S."/>
            <person name="Loffler F."/>
        </authorList>
    </citation>
    <scope>NUCLEOTIDE SEQUENCE</scope>
</reference>
<dbReference type="InterPro" id="IPR000073">
    <property type="entry name" value="AB_hydrolase_1"/>
</dbReference>
<sequence length="211" mass="23890">MSSMIDKCELYQGSKIRYLTIGEKNERSWVVLLHGKKFTADDWENIGLLDALDRAGFKVIALNLPGYGNSEPLKSNIMLADFLAGFMHQLNIDSFHLIGPSFSGEISIQFALGYGSRLETLTLIDSVGVDQYEQRLQDIMTQTLIVWGKKDEIAPYRYALTLHEKLPSSTLYTFEDLGHTCYFEDSQTFTKILLPHLTQGTKSIKKTVIQN</sequence>
<organism evidence="6">
    <name type="scientific">bioreactor metagenome</name>
    <dbReference type="NCBI Taxonomy" id="1076179"/>
    <lineage>
        <taxon>unclassified sequences</taxon>
        <taxon>metagenomes</taxon>
        <taxon>ecological metagenomes</taxon>
    </lineage>
</organism>
<evidence type="ECO:0000313" key="6">
    <source>
        <dbReference type="EMBL" id="MPN04415.1"/>
    </source>
</evidence>
<dbReference type="SUPFAM" id="SSF53474">
    <property type="entry name" value="alpha/beta-Hydrolases"/>
    <property type="match status" value="1"/>
</dbReference>
<comment type="similarity">
    <text evidence="3">Belongs to the AB hydrolase superfamily. ABHD14 family.</text>
</comment>
<name>A0A645EQV8_9ZZZZ</name>
<dbReference type="AlphaFoldDB" id="A0A645EQV8"/>
<proteinExistence type="inferred from homology"/>
<dbReference type="PRINTS" id="PR00111">
    <property type="entry name" value="ABHYDROLASE"/>
</dbReference>
<dbReference type="InterPro" id="IPR013595">
    <property type="entry name" value="Pept_S33_TAP-like_C"/>
</dbReference>
<dbReference type="Pfam" id="PF08386">
    <property type="entry name" value="Abhydrolase_4"/>
    <property type="match status" value="1"/>
</dbReference>
<evidence type="ECO:0000259" key="4">
    <source>
        <dbReference type="Pfam" id="PF00561"/>
    </source>
</evidence>
<evidence type="ECO:0000259" key="5">
    <source>
        <dbReference type="Pfam" id="PF08386"/>
    </source>
</evidence>
<keyword evidence="6" id="KW-0378">Hydrolase</keyword>
<accession>A0A645EQV8</accession>
<dbReference type="InterPro" id="IPR029058">
    <property type="entry name" value="AB_hydrolase_fold"/>
</dbReference>